<name>A0A1M7ZV75_9FLAO</name>
<accession>A0A1M7ZV75</accession>
<dbReference type="Gene3D" id="2.170.130.10">
    <property type="entry name" value="TonB-dependent receptor, plug domain"/>
    <property type="match status" value="1"/>
</dbReference>
<dbReference type="InterPro" id="IPR037066">
    <property type="entry name" value="Plug_dom_sf"/>
</dbReference>
<evidence type="ECO:0000259" key="12">
    <source>
        <dbReference type="Pfam" id="PF00593"/>
    </source>
</evidence>
<reference evidence="15" key="1">
    <citation type="submission" date="2016-12" db="EMBL/GenBank/DDBJ databases">
        <authorList>
            <person name="Varghese N."/>
            <person name="Submissions S."/>
        </authorList>
    </citation>
    <scope>NUCLEOTIDE SEQUENCE [LARGE SCALE GENOMIC DNA]</scope>
    <source>
        <strain evidence="15">DSM 18830</strain>
    </source>
</reference>
<keyword evidence="3 10" id="KW-1134">Transmembrane beta strand</keyword>
<dbReference type="PROSITE" id="PS52016">
    <property type="entry name" value="TONB_DEPENDENT_REC_3"/>
    <property type="match status" value="1"/>
</dbReference>
<evidence type="ECO:0000313" key="15">
    <source>
        <dbReference type="Proteomes" id="UP000184611"/>
    </source>
</evidence>
<dbReference type="InterPro" id="IPR012910">
    <property type="entry name" value="Plug_dom"/>
</dbReference>
<feature type="domain" description="TonB-dependent receptor-like beta-barrel" evidence="12">
    <location>
        <begin position="333"/>
        <end position="775"/>
    </location>
</feature>
<dbReference type="Proteomes" id="UP000184611">
    <property type="component" value="Unassembled WGS sequence"/>
</dbReference>
<dbReference type="CDD" id="cd01347">
    <property type="entry name" value="ligand_gated_channel"/>
    <property type="match status" value="1"/>
</dbReference>
<keyword evidence="5" id="KW-0732">Signal</keyword>
<keyword evidence="6 11" id="KW-0798">TonB box</keyword>
<dbReference type="OrthoDB" id="9764669at2"/>
<feature type="domain" description="TonB-dependent receptor plug" evidence="13">
    <location>
        <begin position="114"/>
        <end position="220"/>
    </location>
</feature>
<dbReference type="EMBL" id="FRYK01000001">
    <property type="protein sequence ID" value="SHO72778.1"/>
    <property type="molecule type" value="Genomic_DNA"/>
</dbReference>
<evidence type="ECO:0000256" key="4">
    <source>
        <dbReference type="ARBA" id="ARBA00022692"/>
    </source>
</evidence>
<dbReference type="AlphaFoldDB" id="A0A1M7ZV75"/>
<evidence type="ECO:0000256" key="7">
    <source>
        <dbReference type="ARBA" id="ARBA00023136"/>
    </source>
</evidence>
<dbReference type="GO" id="GO:0009279">
    <property type="term" value="C:cell outer membrane"/>
    <property type="evidence" value="ECO:0007669"/>
    <property type="project" value="UniProtKB-SubCell"/>
</dbReference>
<evidence type="ECO:0000256" key="10">
    <source>
        <dbReference type="PROSITE-ProRule" id="PRU01360"/>
    </source>
</evidence>
<dbReference type="STRING" id="416016.SAMN05443547_1118"/>
<keyword evidence="9 10" id="KW-0998">Cell outer membrane</keyword>
<dbReference type="Pfam" id="PF00593">
    <property type="entry name" value="TonB_dep_Rec_b-barrel"/>
    <property type="match status" value="1"/>
</dbReference>
<dbReference type="Pfam" id="PF07715">
    <property type="entry name" value="Plug"/>
    <property type="match status" value="1"/>
</dbReference>
<comment type="subcellular location">
    <subcellularLocation>
        <location evidence="1 10">Cell outer membrane</location>
        <topology evidence="1 10">Multi-pass membrane protein</topology>
    </subcellularLocation>
</comment>
<dbReference type="SUPFAM" id="SSF56935">
    <property type="entry name" value="Porins"/>
    <property type="match status" value="1"/>
</dbReference>
<comment type="similarity">
    <text evidence="10 11">Belongs to the TonB-dependent receptor family.</text>
</comment>
<gene>
    <name evidence="14" type="ORF">SAMN05443547_1118</name>
</gene>
<evidence type="ECO:0000256" key="3">
    <source>
        <dbReference type="ARBA" id="ARBA00022452"/>
    </source>
</evidence>
<evidence type="ECO:0000256" key="1">
    <source>
        <dbReference type="ARBA" id="ARBA00004571"/>
    </source>
</evidence>
<dbReference type="GO" id="GO:0044718">
    <property type="term" value="P:siderophore transmembrane transport"/>
    <property type="evidence" value="ECO:0007669"/>
    <property type="project" value="TreeGrafter"/>
</dbReference>
<evidence type="ECO:0000256" key="5">
    <source>
        <dbReference type="ARBA" id="ARBA00022729"/>
    </source>
</evidence>
<protein>
    <submittedName>
        <fullName evidence="14">Hemoglobin/transferrin/lactoferrin receptor protein</fullName>
    </submittedName>
</protein>
<keyword evidence="7 10" id="KW-0472">Membrane</keyword>
<evidence type="ECO:0000256" key="6">
    <source>
        <dbReference type="ARBA" id="ARBA00023077"/>
    </source>
</evidence>
<dbReference type="RefSeq" id="WP_073582173.1">
    <property type="nucleotide sequence ID" value="NZ_CBCSEA010000002.1"/>
</dbReference>
<dbReference type="PANTHER" id="PTHR30069">
    <property type="entry name" value="TONB-DEPENDENT OUTER MEMBRANE RECEPTOR"/>
    <property type="match status" value="1"/>
</dbReference>
<dbReference type="InterPro" id="IPR000531">
    <property type="entry name" value="Beta-barrel_TonB"/>
</dbReference>
<keyword evidence="4 10" id="KW-0812">Transmembrane</keyword>
<dbReference type="InterPro" id="IPR039426">
    <property type="entry name" value="TonB-dep_rcpt-like"/>
</dbReference>
<dbReference type="PANTHER" id="PTHR30069:SF29">
    <property type="entry name" value="HEMOGLOBIN AND HEMOGLOBIN-HAPTOGLOBIN-BINDING PROTEIN 1-RELATED"/>
    <property type="match status" value="1"/>
</dbReference>
<evidence type="ECO:0000256" key="8">
    <source>
        <dbReference type="ARBA" id="ARBA00023170"/>
    </source>
</evidence>
<keyword evidence="2 10" id="KW-0813">Transport</keyword>
<proteinExistence type="inferred from homology"/>
<dbReference type="Gene3D" id="2.40.170.20">
    <property type="entry name" value="TonB-dependent receptor, beta-barrel domain"/>
    <property type="match status" value="1"/>
</dbReference>
<dbReference type="InterPro" id="IPR036942">
    <property type="entry name" value="Beta-barrel_TonB_sf"/>
</dbReference>
<evidence type="ECO:0000256" key="11">
    <source>
        <dbReference type="RuleBase" id="RU003357"/>
    </source>
</evidence>
<keyword evidence="8 14" id="KW-0675">Receptor</keyword>
<evidence type="ECO:0000313" key="14">
    <source>
        <dbReference type="EMBL" id="SHO72778.1"/>
    </source>
</evidence>
<evidence type="ECO:0000259" key="13">
    <source>
        <dbReference type="Pfam" id="PF07715"/>
    </source>
</evidence>
<evidence type="ECO:0000256" key="9">
    <source>
        <dbReference type="ARBA" id="ARBA00023237"/>
    </source>
</evidence>
<organism evidence="14 15">
    <name type="scientific">Flavobacterium cucumis</name>
    <dbReference type="NCBI Taxonomy" id="416016"/>
    <lineage>
        <taxon>Bacteria</taxon>
        <taxon>Pseudomonadati</taxon>
        <taxon>Bacteroidota</taxon>
        <taxon>Flavobacteriia</taxon>
        <taxon>Flavobacteriales</taxon>
        <taxon>Flavobacteriaceae</taxon>
        <taxon>Flavobacterium</taxon>
    </lineage>
</organism>
<evidence type="ECO:0000256" key="2">
    <source>
        <dbReference type="ARBA" id="ARBA00022448"/>
    </source>
</evidence>
<dbReference type="GO" id="GO:0015344">
    <property type="term" value="F:siderophore uptake transmembrane transporter activity"/>
    <property type="evidence" value="ECO:0007669"/>
    <property type="project" value="TreeGrafter"/>
</dbReference>
<sequence>MYNSFKIFFFFFFSIVSFSQDVTVRDKETGDLLEAVVFLSDDKKIYVSTNAKGKVDISDFRGVNKIFVQSFGYETQIFSFNDLELASFQVLLKPSLLSMDEIIVAANRWKQHTRDIPVKIASISKKDIQLQNPQTAADLLTVSGKVFLQKSQQGGGSPMIRGFATNRLLYAIDGVRMNTAIFRGGNIQNVISLDPFALEKSEVLFGPSSVIYGSDAIGGVMSFQTLTPQFTTEEKPFVMGSAFTRYSSANNEKTGHFDVNVGWKKWASVTSISSNDFGDLKMGSHGPDEYLRPFYVQRQNGVDVVVTNDDPLVQKPTAYSQINLMQKVRFAPNERLDFQYAFHFSETSSYSRYDRHIRYNNAGLPRYGEFDYGPQKWIMNNLTISNTQATKVYDELSIRMAHQFFEESRISRNMNNPNRATRIEKVNAISVNADFTKKTSGNNAVFYGVEFVTNDVNSEGIDENIVTGTSQAGPARYPQSKWNSYGIYINDQYKFSEKMLLQAGLRYNQFVLDADFDTTFYLFPFTEAKINDGALTGSFGLVYRPTAKWVISSNVATAFRSPNVDDLGKVFDSEPGSVVVPNPDLKAEYAYNVDLNLAKLFGKNVKVDLSGYYTLLDNAMVRRDFTLNGATEIIYDGELSNVQAIQNAANAKVYGIQAGIEVKSATGFYFHGDLNFQRGEEELDNGAKSPSRHAAPFFGIGRFGYSNSKLDLQLNAQFSDEVSYDDLAEEERGKPEIYAIDANGNPYSPSWYTLNLKSMYKLTDNFTVTVGLENITDQRYRPYSSGIVAPGKNFILALRAKF</sequence>
<keyword evidence="15" id="KW-1185">Reference proteome</keyword>